<keyword evidence="5" id="KW-0997">Cell inner membrane</keyword>
<evidence type="ECO:0000256" key="5">
    <source>
        <dbReference type="ARBA" id="ARBA00022519"/>
    </source>
</evidence>
<sequence length="222" mass="25507">MKKKPEADLRKKSGMFFNLGLVCSLSLTIIAFEWRHYEDGDLINLGNLDDNFEEIMEIPPTEQPPPPPPVIQQPEIIEVPDEEEIEQEIEVDLDVEITEETAIEEIIVSDEPEEEEADEIFYIVEEQAEPYGGINAFYDFFRKHVNYPPQARRMSIEGKVYVQFVVDTDGTLTDIKVSKGIGAGCDQEAIRILKKHPKWKPGKQRGKPVKVRMTIPIIFRLH</sequence>
<gene>
    <name evidence="11" type="ORF">QQ020_24665</name>
</gene>
<dbReference type="SUPFAM" id="SSF74653">
    <property type="entry name" value="TolA/TonB C-terminal domain"/>
    <property type="match status" value="1"/>
</dbReference>
<feature type="domain" description="TonB C-terminal" evidence="10">
    <location>
        <begin position="132"/>
        <end position="222"/>
    </location>
</feature>
<dbReference type="Pfam" id="PF03544">
    <property type="entry name" value="TonB_C"/>
    <property type="match status" value="1"/>
</dbReference>
<dbReference type="Proteomes" id="UP001172083">
    <property type="component" value="Unassembled WGS sequence"/>
</dbReference>
<dbReference type="InterPro" id="IPR006260">
    <property type="entry name" value="TonB/TolA_C"/>
</dbReference>
<dbReference type="PANTHER" id="PTHR33446:SF2">
    <property type="entry name" value="PROTEIN TONB"/>
    <property type="match status" value="1"/>
</dbReference>
<comment type="caution">
    <text evidence="11">The sequence shown here is derived from an EMBL/GenBank/DDBJ whole genome shotgun (WGS) entry which is preliminary data.</text>
</comment>
<evidence type="ECO:0000256" key="8">
    <source>
        <dbReference type="ARBA" id="ARBA00022989"/>
    </source>
</evidence>
<comment type="similarity">
    <text evidence="2">Belongs to the TonB family.</text>
</comment>
<evidence type="ECO:0000256" key="3">
    <source>
        <dbReference type="ARBA" id="ARBA00022448"/>
    </source>
</evidence>
<evidence type="ECO:0000256" key="1">
    <source>
        <dbReference type="ARBA" id="ARBA00004383"/>
    </source>
</evidence>
<keyword evidence="8" id="KW-1133">Transmembrane helix</keyword>
<accession>A0ABT8LBY8</accession>
<evidence type="ECO:0000256" key="4">
    <source>
        <dbReference type="ARBA" id="ARBA00022475"/>
    </source>
</evidence>
<organism evidence="11 12">
    <name type="scientific">Agaribacillus aureus</name>
    <dbReference type="NCBI Taxonomy" id="3051825"/>
    <lineage>
        <taxon>Bacteria</taxon>
        <taxon>Pseudomonadati</taxon>
        <taxon>Bacteroidota</taxon>
        <taxon>Cytophagia</taxon>
        <taxon>Cytophagales</taxon>
        <taxon>Splendidivirgaceae</taxon>
        <taxon>Agaribacillus</taxon>
    </lineage>
</organism>
<evidence type="ECO:0000256" key="9">
    <source>
        <dbReference type="ARBA" id="ARBA00023136"/>
    </source>
</evidence>
<reference evidence="11" key="1">
    <citation type="submission" date="2023-06" db="EMBL/GenBank/DDBJ databases">
        <title>Genomic of Agaribacillus aureum.</title>
        <authorList>
            <person name="Wang G."/>
        </authorList>
    </citation>
    <scope>NUCLEOTIDE SEQUENCE</scope>
    <source>
        <strain evidence="11">BMA12</strain>
    </source>
</reference>
<dbReference type="InterPro" id="IPR003538">
    <property type="entry name" value="TonB"/>
</dbReference>
<dbReference type="PANTHER" id="PTHR33446">
    <property type="entry name" value="PROTEIN TONB-RELATED"/>
    <property type="match status" value="1"/>
</dbReference>
<dbReference type="PROSITE" id="PS52015">
    <property type="entry name" value="TONB_CTD"/>
    <property type="match status" value="1"/>
</dbReference>
<evidence type="ECO:0000259" key="10">
    <source>
        <dbReference type="PROSITE" id="PS52015"/>
    </source>
</evidence>
<evidence type="ECO:0000313" key="12">
    <source>
        <dbReference type="Proteomes" id="UP001172083"/>
    </source>
</evidence>
<dbReference type="EMBL" id="JAUJEB010000006">
    <property type="protein sequence ID" value="MDN5215295.1"/>
    <property type="molecule type" value="Genomic_DNA"/>
</dbReference>
<keyword evidence="3" id="KW-0813">Transport</keyword>
<evidence type="ECO:0000256" key="2">
    <source>
        <dbReference type="ARBA" id="ARBA00006555"/>
    </source>
</evidence>
<proteinExistence type="inferred from homology"/>
<name>A0ABT8LBY8_9BACT</name>
<dbReference type="InterPro" id="IPR037682">
    <property type="entry name" value="TonB_C"/>
</dbReference>
<protein>
    <submittedName>
        <fullName evidence="11">Energy transducer TonB</fullName>
    </submittedName>
</protein>
<keyword evidence="9" id="KW-0472">Membrane</keyword>
<evidence type="ECO:0000313" key="11">
    <source>
        <dbReference type="EMBL" id="MDN5215295.1"/>
    </source>
</evidence>
<evidence type="ECO:0000256" key="6">
    <source>
        <dbReference type="ARBA" id="ARBA00022692"/>
    </source>
</evidence>
<dbReference type="RefSeq" id="WP_346760631.1">
    <property type="nucleotide sequence ID" value="NZ_JAUJEB010000006.1"/>
</dbReference>
<keyword evidence="12" id="KW-1185">Reference proteome</keyword>
<keyword evidence="7" id="KW-0653">Protein transport</keyword>
<keyword evidence="6" id="KW-0812">Transmembrane</keyword>
<dbReference type="NCBIfam" id="TIGR01352">
    <property type="entry name" value="tonB_Cterm"/>
    <property type="match status" value="1"/>
</dbReference>
<dbReference type="InterPro" id="IPR051045">
    <property type="entry name" value="TonB-dependent_transducer"/>
</dbReference>
<dbReference type="PRINTS" id="PR01374">
    <property type="entry name" value="TONBPROTEIN"/>
</dbReference>
<keyword evidence="4" id="KW-1003">Cell membrane</keyword>
<dbReference type="Gene3D" id="3.30.1150.10">
    <property type="match status" value="1"/>
</dbReference>
<evidence type="ECO:0000256" key="7">
    <source>
        <dbReference type="ARBA" id="ARBA00022927"/>
    </source>
</evidence>
<comment type="subcellular location">
    <subcellularLocation>
        <location evidence="1">Cell inner membrane</location>
        <topology evidence="1">Single-pass membrane protein</topology>
        <orientation evidence="1">Periplasmic side</orientation>
    </subcellularLocation>
</comment>